<protein>
    <submittedName>
        <fullName evidence="2">Uncharacterized protein</fullName>
    </submittedName>
</protein>
<gene>
    <name evidence="2" type="ORF">NDU88_001503</name>
</gene>
<accession>A0AAV7U772</accession>
<evidence type="ECO:0000256" key="1">
    <source>
        <dbReference type="SAM" id="MobiDB-lite"/>
    </source>
</evidence>
<keyword evidence="3" id="KW-1185">Reference proteome</keyword>
<evidence type="ECO:0000313" key="3">
    <source>
        <dbReference type="Proteomes" id="UP001066276"/>
    </source>
</evidence>
<reference evidence="2" key="1">
    <citation type="journal article" date="2022" name="bioRxiv">
        <title>Sequencing and chromosome-scale assembly of the giantPleurodeles waltlgenome.</title>
        <authorList>
            <person name="Brown T."/>
            <person name="Elewa A."/>
            <person name="Iarovenko S."/>
            <person name="Subramanian E."/>
            <person name="Araus A.J."/>
            <person name="Petzold A."/>
            <person name="Susuki M."/>
            <person name="Suzuki K.-i.T."/>
            <person name="Hayashi T."/>
            <person name="Toyoda A."/>
            <person name="Oliveira C."/>
            <person name="Osipova E."/>
            <person name="Leigh N.D."/>
            <person name="Simon A."/>
            <person name="Yun M.H."/>
        </authorList>
    </citation>
    <scope>NUCLEOTIDE SEQUENCE</scope>
    <source>
        <strain evidence="2">20211129_DDA</strain>
        <tissue evidence="2">Liver</tissue>
    </source>
</reference>
<feature type="region of interest" description="Disordered" evidence="1">
    <location>
        <begin position="1"/>
        <end position="145"/>
    </location>
</feature>
<feature type="compositionally biased region" description="Basic and acidic residues" evidence="1">
    <location>
        <begin position="121"/>
        <end position="145"/>
    </location>
</feature>
<comment type="caution">
    <text evidence="2">The sequence shown here is derived from an EMBL/GenBank/DDBJ whole genome shotgun (WGS) entry which is preliminary data.</text>
</comment>
<sequence>MAREIENSEEEKAQWKRERRTKVRGGESSMGKRKGRDTEEEKAQWEREKDEIHRRRKLNGKEKRTRYTGGESSMGKRKGRDTQEEKAQWEREKDEIHRTGKRSGREKRTRFIGGESAMAECRGRNSQEESQMERRERRDGQEKAQRNTYDLQEVAGAWAGGAAGGAAVAGKRPTWSDNMALVQAINCQSGNCSVLVGLLRELVRVCLLRNVEFRTRHVQGVKNVAADALSRFQWAKFRTACPQAMEEMTPFKAVWWRLVQWSKGEWHWESYHWPRIPEPDTGRVSTGLRH</sequence>
<feature type="compositionally biased region" description="Basic and acidic residues" evidence="1">
    <location>
        <begin position="36"/>
        <end position="53"/>
    </location>
</feature>
<evidence type="ECO:0000313" key="2">
    <source>
        <dbReference type="EMBL" id="KAJ1184700.1"/>
    </source>
</evidence>
<dbReference type="EMBL" id="JANPWB010000005">
    <property type="protein sequence ID" value="KAJ1184700.1"/>
    <property type="molecule type" value="Genomic_DNA"/>
</dbReference>
<proteinExistence type="predicted"/>
<dbReference type="Proteomes" id="UP001066276">
    <property type="component" value="Chromosome 3_1"/>
</dbReference>
<organism evidence="2 3">
    <name type="scientific">Pleurodeles waltl</name>
    <name type="common">Iberian ribbed newt</name>
    <dbReference type="NCBI Taxonomy" id="8319"/>
    <lineage>
        <taxon>Eukaryota</taxon>
        <taxon>Metazoa</taxon>
        <taxon>Chordata</taxon>
        <taxon>Craniata</taxon>
        <taxon>Vertebrata</taxon>
        <taxon>Euteleostomi</taxon>
        <taxon>Amphibia</taxon>
        <taxon>Batrachia</taxon>
        <taxon>Caudata</taxon>
        <taxon>Salamandroidea</taxon>
        <taxon>Salamandridae</taxon>
        <taxon>Pleurodelinae</taxon>
        <taxon>Pleurodeles</taxon>
    </lineage>
</organism>
<feature type="compositionally biased region" description="Basic residues" evidence="1">
    <location>
        <begin position="54"/>
        <end position="66"/>
    </location>
</feature>
<feature type="compositionally biased region" description="Basic residues" evidence="1">
    <location>
        <begin position="99"/>
        <end position="110"/>
    </location>
</feature>
<feature type="compositionally biased region" description="Basic and acidic residues" evidence="1">
    <location>
        <begin position="80"/>
        <end position="98"/>
    </location>
</feature>
<name>A0AAV7U772_PLEWA</name>
<dbReference type="AlphaFoldDB" id="A0AAV7U772"/>
<feature type="compositionally biased region" description="Basic and acidic residues" evidence="1">
    <location>
        <begin position="1"/>
        <end position="16"/>
    </location>
</feature>